<dbReference type="EMBL" id="CATOUU010001091">
    <property type="protein sequence ID" value="CAI9971513.1"/>
    <property type="molecule type" value="Genomic_DNA"/>
</dbReference>
<organism evidence="3">
    <name type="scientific">Hexamita inflata</name>
    <dbReference type="NCBI Taxonomy" id="28002"/>
    <lineage>
        <taxon>Eukaryota</taxon>
        <taxon>Metamonada</taxon>
        <taxon>Diplomonadida</taxon>
        <taxon>Hexamitidae</taxon>
        <taxon>Hexamitinae</taxon>
        <taxon>Hexamita</taxon>
    </lineage>
</organism>
<evidence type="ECO:0000313" key="5">
    <source>
        <dbReference type="Proteomes" id="UP001642409"/>
    </source>
</evidence>
<comment type="caution">
    <text evidence="3">The sequence shown here is derived from an EMBL/GenBank/DDBJ whole genome shotgun (WGS) entry which is preliminary data.</text>
</comment>
<dbReference type="InterPro" id="IPR050836">
    <property type="entry name" value="SDS22/Internalin_LRR"/>
</dbReference>
<dbReference type="EMBL" id="CAXDID020000663">
    <property type="protein sequence ID" value="CAL6109179.1"/>
    <property type="molecule type" value="Genomic_DNA"/>
</dbReference>
<dbReference type="SMART" id="SM00365">
    <property type="entry name" value="LRR_SD22"/>
    <property type="match status" value="6"/>
</dbReference>
<dbReference type="InterPro" id="IPR001611">
    <property type="entry name" value="Leu-rich_rpt"/>
</dbReference>
<keyword evidence="2" id="KW-0677">Repeat</keyword>
<dbReference type="SMART" id="SM00364">
    <property type="entry name" value="LRR_BAC"/>
    <property type="match status" value="5"/>
</dbReference>
<dbReference type="PROSITE" id="PS51450">
    <property type="entry name" value="LRR"/>
    <property type="match status" value="7"/>
</dbReference>
<dbReference type="InterPro" id="IPR025875">
    <property type="entry name" value="Leu-rich_rpt_4"/>
</dbReference>
<reference evidence="4 5" key="2">
    <citation type="submission" date="2024-07" db="EMBL/GenBank/DDBJ databases">
        <authorList>
            <person name="Akdeniz Z."/>
        </authorList>
    </citation>
    <scope>NUCLEOTIDE SEQUENCE [LARGE SCALE GENOMIC DNA]</scope>
</reference>
<evidence type="ECO:0000313" key="3">
    <source>
        <dbReference type="EMBL" id="CAI9971513.1"/>
    </source>
</evidence>
<dbReference type="PRINTS" id="PR00019">
    <property type="entry name" value="LEURICHRPT"/>
</dbReference>
<dbReference type="SUPFAM" id="SSF52058">
    <property type="entry name" value="L domain-like"/>
    <property type="match status" value="1"/>
</dbReference>
<sequence length="505" mass="58213">MQSKIQNQQQPAKINEKQQQQLYEQKMLNKYKDCEKDGILCLHYCNEIGSLEFIENFNIQKLRIEACNYIIPDMYSDAIRELYIIKSRIATLNQLCLSNLKTLSIIDVPNILIESLEYPKLKKLILIKIELSNISFLSQLITLTQLNLSDNKIYNISTLKHLINLQHVDLSLNYISDISSLQYLIKLTYLDLGKFGQTTMTLNKIQNIVALKSLIHLKYLDLSNNNINDINVLENLTNLTELNLSCNQITDIVPLQNLKNITNLKLDYNILNNVDFIELKLLKSLQELSLSYNQITDARTLLNFPTNIRILNISNNQFSDISTIRKLKQLTKLNASNNKLVNVDALEELNNITDLDISKNSIIYVYPLLKLIKLQKFKITENKILDYDAIQAALACFQPQYLPFAPKTQNVGFEGGVLPQSVINKENMKGLQTQPSVEQINFANSIRTVDQIQSTVQKIYEKQKNLRKRCNNFNQKLKFIVQEQTNKQIQFTSLIITLLNIFGSE</sequence>
<dbReference type="AlphaFoldDB" id="A0AA86RBD2"/>
<reference evidence="3" key="1">
    <citation type="submission" date="2023-06" db="EMBL/GenBank/DDBJ databases">
        <authorList>
            <person name="Kurt Z."/>
        </authorList>
    </citation>
    <scope>NUCLEOTIDE SEQUENCE</scope>
</reference>
<evidence type="ECO:0008006" key="6">
    <source>
        <dbReference type="Google" id="ProtNLM"/>
    </source>
</evidence>
<dbReference type="Pfam" id="PF12799">
    <property type="entry name" value="LRR_4"/>
    <property type="match status" value="1"/>
</dbReference>
<evidence type="ECO:0000313" key="4">
    <source>
        <dbReference type="EMBL" id="CAL6109179.1"/>
    </source>
</evidence>
<dbReference type="Pfam" id="PF13516">
    <property type="entry name" value="LRR_6"/>
    <property type="match status" value="4"/>
</dbReference>
<protein>
    <recommendedName>
        <fullName evidence="6">Leucine-rich repeat protein</fullName>
    </recommendedName>
</protein>
<accession>A0AA86RBD2</accession>
<dbReference type="Gene3D" id="3.80.10.10">
    <property type="entry name" value="Ribonuclease Inhibitor"/>
    <property type="match status" value="1"/>
</dbReference>
<dbReference type="SMART" id="SM00369">
    <property type="entry name" value="LRR_TYP"/>
    <property type="match status" value="6"/>
</dbReference>
<gene>
    <name evidence="3" type="ORF">HINF_LOCUS59158</name>
    <name evidence="4" type="ORF">HINF_LOCUS75321</name>
</gene>
<evidence type="ECO:0000256" key="2">
    <source>
        <dbReference type="ARBA" id="ARBA00022737"/>
    </source>
</evidence>
<dbReference type="PANTHER" id="PTHR46652:SF3">
    <property type="entry name" value="LEUCINE-RICH REPEAT-CONTAINING PROTEIN 9"/>
    <property type="match status" value="1"/>
</dbReference>
<dbReference type="InterPro" id="IPR003591">
    <property type="entry name" value="Leu-rich_rpt_typical-subtyp"/>
</dbReference>
<keyword evidence="1" id="KW-0433">Leucine-rich repeat</keyword>
<proteinExistence type="predicted"/>
<dbReference type="InterPro" id="IPR032675">
    <property type="entry name" value="LRR_dom_sf"/>
</dbReference>
<dbReference type="PANTHER" id="PTHR46652">
    <property type="entry name" value="LEUCINE-RICH REPEAT AND IQ DOMAIN-CONTAINING PROTEIN 1-RELATED"/>
    <property type="match status" value="1"/>
</dbReference>
<keyword evidence="5" id="KW-1185">Reference proteome</keyword>
<evidence type="ECO:0000256" key="1">
    <source>
        <dbReference type="ARBA" id="ARBA00022614"/>
    </source>
</evidence>
<dbReference type="Proteomes" id="UP001642409">
    <property type="component" value="Unassembled WGS sequence"/>
</dbReference>
<name>A0AA86RBD2_9EUKA</name>